<reference evidence="16" key="1">
    <citation type="submission" date="2010-08" db="EMBL/GenBank/DDBJ databases">
        <authorList>
            <consortium name="Caenorhabditis japonica Sequencing Consortium"/>
            <person name="Wilson R.K."/>
        </authorList>
    </citation>
    <scope>NUCLEOTIDE SEQUENCE [LARGE SCALE GENOMIC DNA]</scope>
    <source>
        <strain evidence="16">DF5081</strain>
    </source>
</reference>
<dbReference type="PANTHER" id="PTHR46462">
    <property type="entry name" value="UPSET, ISOFORM A"/>
    <property type="match status" value="1"/>
</dbReference>
<dbReference type="InterPro" id="IPR013083">
    <property type="entry name" value="Znf_RING/FYVE/PHD"/>
</dbReference>
<keyword evidence="5" id="KW-0479">Metal-binding</keyword>
<dbReference type="InterPro" id="IPR001214">
    <property type="entry name" value="SET_dom"/>
</dbReference>
<feature type="compositionally biased region" description="Polar residues" evidence="12">
    <location>
        <begin position="492"/>
        <end position="502"/>
    </location>
</feature>
<feature type="region of interest" description="Disordered" evidence="12">
    <location>
        <begin position="539"/>
        <end position="616"/>
    </location>
</feature>
<dbReference type="GO" id="GO:0006355">
    <property type="term" value="P:regulation of DNA-templated transcription"/>
    <property type="evidence" value="ECO:0007669"/>
    <property type="project" value="TreeGrafter"/>
</dbReference>
<reference evidence="15" key="2">
    <citation type="submission" date="2022-06" db="UniProtKB">
        <authorList>
            <consortium name="EnsemblMetazoa"/>
        </authorList>
    </citation>
    <scope>IDENTIFICATION</scope>
    <source>
        <strain evidence="15">DF5081</strain>
    </source>
</reference>
<evidence type="ECO:0000256" key="3">
    <source>
        <dbReference type="ARBA" id="ARBA00022679"/>
    </source>
</evidence>
<dbReference type="FunFam" id="2.170.270.10:FF:000096">
    <property type="entry name" value="Histone-lysine N-methyltransferase set-26"/>
    <property type="match status" value="1"/>
</dbReference>
<feature type="compositionally biased region" description="Low complexity" evidence="12">
    <location>
        <begin position="548"/>
        <end position="571"/>
    </location>
</feature>
<dbReference type="PANTHER" id="PTHR46462:SF3">
    <property type="entry name" value="UPSET, ISOFORM A"/>
    <property type="match status" value="1"/>
</dbReference>
<dbReference type="Pfam" id="PF20826">
    <property type="entry name" value="PHD_5"/>
    <property type="match status" value="1"/>
</dbReference>
<keyword evidence="9" id="KW-0175">Coiled coil</keyword>
<evidence type="ECO:0000256" key="8">
    <source>
        <dbReference type="ARBA" id="ARBA00022853"/>
    </source>
</evidence>
<evidence type="ECO:0000256" key="4">
    <source>
        <dbReference type="ARBA" id="ARBA00022691"/>
    </source>
</evidence>
<feature type="compositionally biased region" description="Basic and acidic residues" evidence="12">
    <location>
        <begin position="1300"/>
        <end position="1345"/>
    </location>
</feature>
<dbReference type="CDD" id="cd10529">
    <property type="entry name" value="SET_SETD5-like"/>
    <property type="match status" value="1"/>
</dbReference>
<dbReference type="PROSITE" id="PS01359">
    <property type="entry name" value="ZF_PHD_1"/>
    <property type="match status" value="1"/>
</dbReference>
<evidence type="ECO:0000259" key="13">
    <source>
        <dbReference type="SMART" id="SM00249"/>
    </source>
</evidence>
<feature type="region of interest" description="Disordered" evidence="12">
    <location>
        <begin position="1117"/>
        <end position="1445"/>
    </location>
</feature>
<dbReference type="Gene3D" id="2.170.270.10">
    <property type="entry name" value="SET domain"/>
    <property type="match status" value="1"/>
</dbReference>
<evidence type="ECO:0000313" key="15">
    <source>
        <dbReference type="EnsemblMetazoa" id="CJA10247.1"/>
    </source>
</evidence>
<feature type="compositionally biased region" description="Pro residues" evidence="12">
    <location>
        <begin position="585"/>
        <end position="594"/>
    </location>
</feature>
<dbReference type="GO" id="GO:0006325">
    <property type="term" value="P:chromatin organization"/>
    <property type="evidence" value="ECO:0007669"/>
    <property type="project" value="UniProtKB-KW"/>
</dbReference>
<evidence type="ECO:0000313" key="16">
    <source>
        <dbReference type="Proteomes" id="UP000005237"/>
    </source>
</evidence>
<evidence type="ECO:0000256" key="2">
    <source>
        <dbReference type="ARBA" id="ARBA00022603"/>
    </source>
</evidence>
<dbReference type="EnsemblMetazoa" id="CJA10247.1">
    <property type="protein sequence ID" value="CJA10247.1"/>
    <property type="gene ID" value="WBGene00129451"/>
</dbReference>
<feature type="domain" description="Zinc finger PHD-type" evidence="13">
    <location>
        <begin position="771"/>
        <end position="815"/>
    </location>
</feature>
<evidence type="ECO:0000256" key="12">
    <source>
        <dbReference type="SAM" id="MobiDB-lite"/>
    </source>
</evidence>
<keyword evidence="10" id="KW-0539">Nucleus</keyword>
<sequence length="1445" mass="162475">MAEGDQQLPADEELFEQPHQPIIVDELMAVQDAENPKPTQLQYHEQFQSQPYYEQPAVSVFQPSAYVAPTFVAQPIQTSSGSADAAPEGSPENCHEANEHTVWIDSDSDDDTEEAILRQNFYLPYSDHNYDCADPSDRVIHPQEGIFPIIGGLREDGTISTIWVPGEEHGHVEQPAGIAPTVRQPGRPVAPYSVQGAPVEYIQQQQPLNMQRNPLNRADHYRYANQEYGNGGVPFRGQIRNHNTTIMRGARGEVVPANLLHHQQQQQQHPLHQTVRGANVMPQRRSMAQNPPQPGSYQHVTHATPGGLRRSNLGGAGVGAGVGARGALHPGQMRQSAVVRPLQMSRPIADHHQHQQEREFVEVQMQHTAPAPAPPPPIQRRIADMAPHRMTQEQREQMARSRQAAPQFPGPQRLLLRGQQHVESPAVGAGVVIRSPPMEQVEPRKFQVKVTDTYSAPIQKVSDQLPAQLTEDPPDVKPTTSEELPQADTLPTIRSPTRNVSPMKSAVSKPTPPHRLTQDEKNAHLARLLADKDKQAAPSLIQTPPQPHQQTPQPHQQPHQQTLQQPHQQPHQQPPHQQPHQPHQPHQPPHQPHQPHPHQQLPPHQQPPPLPNDQQIPLHQVDTDTLAIVQSVFDASKPRYGKTKQDNEAISKIADQLRVTAEKFENFEKPYYEIQGTSVNSSAAVEQPHRPRGRPRGSTGPQRNRWPSGQEPPVPPHRVGGGGGARTLPPRAQQPQQNGHVHSQANKQDAKQNNSDSDSDADANEEDWTMRCHCGMDHGTGATIECEQCKTWQHTFCMGLTMQDETDGYLCELCRPRRLKVSQAEAIRIQKREIAKVKKATEAAMKKGGRKRKSEPVPVVEVEPPKKAVLPRKSAPALEKRPPQLNDYSKSAAALLATIQQTAGADVLLQESSDMKRAKRMYVSENVEALVTTMMVNQRAVVLEVNGHVSMMNEVKRQPGGGGYVFVYDGLMKGTTGEDMGNGHEYVCVDTKRKGNDSKFTRRSCEPNCVLKHVLGSYSTLGIMIVATKDIPYNQEVTLPFDLDWGMSDQPLECADHVSNMSACPFEQQRQLLAAQRAREKEEKEAARNRKVDEEKKLREERKRLEDEVRRERAAAQKKLEEEEREQERLEAEAKVKAEVETQVEEDVKTQVETKAETKKEEAQTKKDEEAQTKKEEAQTKKEEAQTKKDEAQTKKDETQTKKVEAQTKKQESKKKKKDAPEKVSKVEKPTETKAENEETRPKKEDTKKKNKEEVEKPEKPSTPDTRNKKEEAQTNKKNKEVENPATPTTHTPSSSSRAHSQEPQKLTREERLVQQAEQRFKRQEEDEKRKKARAEKADSRERRVSSRKSLAAPAPPADASPPSTSAASQTARRTSKRYLPSDEELAKIKRESVRGAENDDEDMDIPEDMEEDDEEEEPETSEPRGPRTQKIVDEDGWTTIVKRQ</sequence>
<dbReference type="GO" id="GO:0070210">
    <property type="term" value="C:Rpd3L-Expanded complex"/>
    <property type="evidence" value="ECO:0007669"/>
    <property type="project" value="TreeGrafter"/>
</dbReference>
<evidence type="ECO:0000256" key="5">
    <source>
        <dbReference type="ARBA" id="ARBA00022723"/>
    </source>
</evidence>
<feature type="compositionally biased region" description="Low complexity" evidence="12">
    <location>
        <begin position="1361"/>
        <end position="1373"/>
    </location>
</feature>
<keyword evidence="2" id="KW-0489">Methyltransferase</keyword>
<feature type="region of interest" description="Disordered" evidence="12">
    <location>
        <begin position="841"/>
        <end position="884"/>
    </location>
</feature>
<feature type="domain" description="SET" evidence="14">
    <location>
        <begin position="917"/>
        <end position="1048"/>
    </location>
</feature>
<dbReference type="Pfam" id="PF00856">
    <property type="entry name" value="SET"/>
    <property type="match status" value="1"/>
</dbReference>
<dbReference type="GO" id="GO:0034967">
    <property type="term" value="C:Set3 complex"/>
    <property type="evidence" value="ECO:0007669"/>
    <property type="project" value="TreeGrafter"/>
</dbReference>
<dbReference type="Gene3D" id="3.30.40.10">
    <property type="entry name" value="Zinc/RING finger domain, C3HC4 (zinc finger)"/>
    <property type="match status" value="1"/>
</dbReference>
<keyword evidence="16" id="KW-1185">Reference proteome</keyword>
<evidence type="ECO:0000256" key="1">
    <source>
        <dbReference type="ARBA" id="ARBA00004123"/>
    </source>
</evidence>
<organism evidence="15 16">
    <name type="scientific">Caenorhabditis japonica</name>
    <dbReference type="NCBI Taxonomy" id="281687"/>
    <lineage>
        <taxon>Eukaryota</taxon>
        <taxon>Metazoa</taxon>
        <taxon>Ecdysozoa</taxon>
        <taxon>Nematoda</taxon>
        <taxon>Chromadorea</taxon>
        <taxon>Rhabditida</taxon>
        <taxon>Rhabditina</taxon>
        <taxon>Rhabditomorpha</taxon>
        <taxon>Rhabditoidea</taxon>
        <taxon>Rhabditidae</taxon>
        <taxon>Peloderinae</taxon>
        <taxon>Caenorhabditis</taxon>
    </lineage>
</organism>
<keyword evidence="6" id="KW-0863">Zinc-finger</keyword>
<dbReference type="SUPFAM" id="SSF57903">
    <property type="entry name" value="FYVE/PHD zinc finger"/>
    <property type="match status" value="1"/>
</dbReference>
<dbReference type="GO" id="GO:0008168">
    <property type="term" value="F:methyltransferase activity"/>
    <property type="evidence" value="ECO:0007669"/>
    <property type="project" value="UniProtKB-KW"/>
</dbReference>
<evidence type="ECO:0000259" key="14">
    <source>
        <dbReference type="SMART" id="SM00317"/>
    </source>
</evidence>
<feature type="compositionally biased region" description="Polar residues" evidence="12">
    <location>
        <begin position="733"/>
        <end position="747"/>
    </location>
</feature>
<keyword evidence="4" id="KW-0949">S-adenosyl-L-methionine</keyword>
<proteinExistence type="inferred from homology"/>
<feature type="compositionally biased region" description="Low complexity" evidence="12">
    <location>
        <begin position="1285"/>
        <end position="1299"/>
    </location>
</feature>
<evidence type="ECO:0008006" key="17">
    <source>
        <dbReference type="Google" id="ProtNLM"/>
    </source>
</evidence>
<keyword evidence="7" id="KW-0862">Zinc</keyword>
<dbReference type="InterPro" id="IPR001965">
    <property type="entry name" value="Znf_PHD"/>
</dbReference>
<dbReference type="GO" id="GO:0032259">
    <property type="term" value="P:methylation"/>
    <property type="evidence" value="ECO:0007669"/>
    <property type="project" value="UniProtKB-KW"/>
</dbReference>
<feature type="compositionally biased region" description="Basic and acidic residues" evidence="12">
    <location>
        <begin position="1385"/>
        <end position="1398"/>
    </location>
</feature>
<feature type="region of interest" description="Disordered" evidence="12">
    <location>
        <begin position="459"/>
        <end position="518"/>
    </location>
</feature>
<comment type="subcellular location">
    <subcellularLocation>
        <location evidence="1">Nucleus</location>
    </subcellularLocation>
</comment>
<accession>A0A8R1HT69</accession>
<keyword evidence="3" id="KW-0808">Transferase</keyword>
<evidence type="ECO:0000256" key="7">
    <source>
        <dbReference type="ARBA" id="ARBA00022833"/>
    </source>
</evidence>
<evidence type="ECO:0000256" key="9">
    <source>
        <dbReference type="ARBA" id="ARBA00023054"/>
    </source>
</evidence>
<feature type="compositionally biased region" description="Basic and acidic residues" evidence="12">
    <location>
        <begin position="1117"/>
        <end position="1211"/>
    </location>
</feature>
<keyword evidence="8" id="KW-0156">Chromatin regulator</keyword>
<dbReference type="GO" id="GO:0008270">
    <property type="term" value="F:zinc ion binding"/>
    <property type="evidence" value="ECO:0007669"/>
    <property type="project" value="UniProtKB-KW"/>
</dbReference>
<name>A0A8R1HT69_CAEJA</name>
<dbReference type="InterPro" id="IPR011011">
    <property type="entry name" value="Znf_FYVE_PHD"/>
</dbReference>
<evidence type="ECO:0000256" key="6">
    <source>
        <dbReference type="ARBA" id="ARBA00022771"/>
    </source>
</evidence>
<feature type="region of interest" description="Disordered" evidence="12">
    <location>
        <begin position="678"/>
        <end position="764"/>
    </location>
</feature>
<comment type="similarity">
    <text evidence="11">Belongs to the class V-like SAM-binding methyltransferase superfamily.</text>
</comment>
<evidence type="ECO:0000256" key="11">
    <source>
        <dbReference type="ARBA" id="ARBA00060998"/>
    </source>
</evidence>
<feature type="compositionally biased region" description="Acidic residues" evidence="12">
    <location>
        <begin position="1399"/>
        <end position="1421"/>
    </location>
</feature>
<evidence type="ECO:0000256" key="10">
    <source>
        <dbReference type="ARBA" id="ARBA00023242"/>
    </source>
</evidence>
<dbReference type="SMART" id="SM00317">
    <property type="entry name" value="SET"/>
    <property type="match status" value="1"/>
</dbReference>
<feature type="compositionally biased region" description="Basic and acidic residues" evidence="12">
    <location>
        <begin position="1219"/>
        <end position="1283"/>
    </location>
</feature>
<protein>
    <recommendedName>
        <fullName evidence="17">SET domain-containing protein</fullName>
    </recommendedName>
</protein>
<dbReference type="SMART" id="SM00249">
    <property type="entry name" value="PHD"/>
    <property type="match status" value="1"/>
</dbReference>
<dbReference type="Proteomes" id="UP000005237">
    <property type="component" value="Unassembled WGS sequence"/>
</dbReference>
<feature type="compositionally biased region" description="Basic and acidic residues" evidence="12">
    <location>
        <begin position="1422"/>
        <end position="1434"/>
    </location>
</feature>
<dbReference type="InterPro" id="IPR019786">
    <property type="entry name" value="Zinc_finger_PHD-type_CS"/>
</dbReference>
<dbReference type="SUPFAM" id="SSF82199">
    <property type="entry name" value="SET domain"/>
    <property type="match status" value="1"/>
</dbReference>
<dbReference type="InterPro" id="IPR046341">
    <property type="entry name" value="SET_dom_sf"/>
</dbReference>